<evidence type="ECO:0000256" key="8">
    <source>
        <dbReference type="SAM" id="Phobius"/>
    </source>
</evidence>
<dbReference type="GO" id="GO:0004252">
    <property type="term" value="F:serine-type endopeptidase activity"/>
    <property type="evidence" value="ECO:0007669"/>
    <property type="project" value="InterPro"/>
</dbReference>
<keyword evidence="7" id="KW-0802">TPR repeat</keyword>
<comment type="subcellular location">
    <subcellularLocation>
        <location evidence="1">Membrane</location>
        <topology evidence="1">Multi-pass membrane protein</topology>
    </subcellularLocation>
</comment>
<dbReference type="SMART" id="SM00028">
    <property type="entry name" value="TPR"/>
    <property type="match status" value="3"/>
</dbReference>
<gene>
    <name evidence="10" type="ORF">N783_15510</name>
</gene>
<dbReference type="EMBL" id="AVPF01000045">
    <property type="protein sequence ID" value="KGX85022.1"/>
    <property type="molecule type" value="Genomic_DNA"/>
</dbReference>
<dbReference type="GO" id="GO:0016020">
    <property type="term" value="C:membrane"/>
    <property type="evidence" value="ECO:0007669"/>
    <property type="project" value="UniProtKB-SubCell"/>
</dbReference>
<keyword evidence="6 8" id="KW-0472">Membrane</keyword>
<comment type="similarity">
    <text evidence="2">Belongs to the peptidase S54 family.</text>
</comment>
<dbReference type="eggNOG" id="COG0457">
    <property type="taxonomic scope" value="Bacteria"/>
</dbReference>
<evidence type="ECO:0000256" key="2">
    <source>
        <dbReference type="ARBA" id="ARBA00009045"/>
    </source>
</evidence>
<dbReference type="SUPFAM" id="SSF144091">
    <property type="entry name" value="Rhomboid-like"/>
    <property type="match status" value="1"/>
</dbReference>
<feature type="transmembrane region" description="Helical" evidence="8">
    <location>
        <begin position="368"/>
        <end position="388"/>
    </location>
</feature>
<dbReference type="InterPro" id="IPR022764">
    <property type="entry name" value="Peptidase_S54_rhomboid_dom"/>
</dbReference>
<evidence type="ECO:0000256" key="1">
    <source>
        <dbReference type="ARBA" id="ARBA00004141"/>
    </source>
</evidence>
<dbReference type="Proteomes" id="UP000030403">
    <property type="component" value="Unassembled WGS sequence"/>
</dbReference>
<dbReference type="Gene3D" id="1.20.1540.10">
    <property type="entry name" value="Rhomboid-like"/>
    <property type="match status" value="1"/>
</dbReference>
<keyword evidence="3 8" id="KW-0812">Transmembrane</keyword>
<evidence type="ECO:0000256" key="7">
    <source>
        <dbReference type="PROSITE-ProRule" id="PRU00339"/>
    </source>
</evidence>
<evidence type="ECO:0000313" key="11">
    <source>
        <dbReference type="Proteomes" id="UP000030403"/>
    </source>
</evidence>
<dbReference type="PANTHER" id="PTHR43731:SF14">
    <property type="entry name" value="PRESENILIN-ASSOCIATED RHOMBOID-LIKE PROTEIN, MITOCHONDRIAL"/>
    <property type="match status" value="1"/>
</dbReference>
<evidence type="ECO:0000256" key="3">
    <source>
        <dbReference type="ARBA" id="ARBA00022692"/>
    </source>
</evidence>
<feature type="repeat" description="TPR" evidence="7">
    <location>
        <begin position="431"/>
        <end position="464"/>
    </location>
</feature>
<feature type="transmembrane region" description="Helical" evidence="8">
    <location>
        <begin position="184"/>
        <end position="201"/>
    </location>
</feature>
<dbReference type="InterPro" id="IPR011990">
    <property type="entry name" value="TPR-like_helical_dom_sf"/>
</dbReference>
<feature type="transmembrane region" description="Helical" evidence="8">
    <location>
        <begin position="234"/>
        <end position="254"/>
    </location>
</feature>
<dbReference type="OrthoDB" id="9813074at2"/>
<dbReference type="InterPro" id="IPR035952">
    <property type="entry name" value="Rhomboid-like_sf"/>
</dbReference>
<keyword evidence="11" id="KW-1185">Reference proteome</keyword>
<dbReference type="Gene3D" id="1.25.40.10">
    <property type="entry name" value="Tetratricopeptide repeat domain"/>
    <property type="match status" value="1"/>
</dbReference>
<dbReference type="PANTHER" id="PTHR43731">
    <property type="entry name" value="RHOMBOID PROTEASE"/>
    <property type="match status" value="1"/>
</dbReference>
<feature type="repeat" description="TPR" evidence="7">
    <location>
        <begin position="465"/>
        <end position="498"/>
    </location>
</feature>
<evidence type="ECO:0000313" key="10">
    <source>
        <dbReference type="EMBL" id="KGX85022.1"/>
    </source>
</evidence>
<feature type="transmembrane region" description="Helical" evidence="8">
    <location>
        <begin position="290"/>
        <end position="309"/>
    </location>
</feature>
<comment type="caution">
    <text evidence="10">The sequence shown here is derived from an EMBL/GenBank/DDBJ whole genome shotgun (WGS) entry which is preliminary data.</text>
</comment>
<dbReference type="Pfam" id="PF01694">
    <property type="entry name" value="Rhomboid"/>
    <property type="match status" value="1"/>
</dbReference>
<dbReference type="RefSeq" id="WP_027448609.1">
    <property type="nucleotide sequence ID" value="NZ_AVPF01000045.1"/>
</dbReference>
<evidence type="ECO:0000256" key="6">
    <source>
        <dbReference type="ARBA" id="ARBA00023136"/>
    </source>
</evidence>
<keyword evidence="5 8" id="KW-1133">Transmembrane helix</keyword>
<organism evidence="10 11">
    <name type="scientific">Pontibacillus marinus BH030004 = DSM 16465</name>
    <dbReference type="NCBI Taxonomy" id="1385511"/>
    <lineage>
        <taxon>Bacteria</taxon>
        <taxon>Bacillati</taxon>
        <taxon>Bacillota</taxon>
        <taxon>Bacilli</taxon>
        <taxon>Bacillales</taxon>
        <taxon>Bacillaceae</taxon>
        <taxon>Pontibacillus</taxon>
    </lineage>
</organism>
<dbReference type="InterPro" id="IPR050925">
    <property type="entry name" value="Rhomboid_protease_S54"/>
</dbReference>
<dbReference type="InterPro" id="IPR019734">
    <property type="entry name" value="TPR_rpt"/>
</dbReference>
<name>A0A0A5HN52_9BACI</name>
<feature type="transmembrane region" description="Helical" evidence="8">
    <location>
        <begin position="321"/>
        <end position="337"/>
    </location>
</feature>
<evidence type="ECO:0000256" key="4">
    <source>
        <dbReference type="ARBA" id="ARBA00022801"/>
    </source>
</evidence>
<dbReference type="PROSITE" id="PS50005">
    <property type="entry name" value="TPR"/>
    <property type="match status" value="2"/>
</dbReference>
<sequence>MYIEEAYYFWRMASDLMLNQDFDILHLSEERNEIWLEKNIKSKAYVVRITQQTFDWSNQLKRDQDTVTENLKRFKRQLVGREVEVHNVYISEFPPVDDWSDRKQPLHLNDRKKTTVYHHYITEQRTEHINDIYNELGLTEPSFVVPSELEMEQTIYELRRSMKRRHKNNQQKMQQIFSFGKPRLTYLLIFINLAVFALLEYQGGSTNTLTLIQYGAKYHPAIMDGEWWRILSSMFLHIGFFHIALNMLALYYLGSPVERMYGSVRFAFIYFISGIIGGITSFALTPSVAAGASGAIYGLFGALLFFGVIHKKLFFQTMGPNLLWVIALNIAFSFSIPQVDIGAHLGGLVGGFLASSIVHFPKRRSLQMQIGASILVLGVGVGMSWYGITNEENHYDPRLQAQVAQEYAKEGRYDQVIQLVDQTFRHIEASAELYFFRAIGYYKQGEIEKGIDDLKEAISIKPSFGLAHYNLSIFYQEKQNSEQALKHARKAVQNNPDDERFQELLQSLEKSG</sequence>
<keyword evidence="4" id="KW-0378">Hydrolase</keyword>
<evidence type="ECO:0000259" key="9">
    <source>
        <dbReference type="Pfam" id="PF01694"/>
    </source>
</evidence>
<dbReference type="Pfam" id="PF14559">
    <property type="entry name" value="TPR_19"/>
    <property type="match status" value="1"/>
</dbReference>
<protein>
    <recommendedName>
        <fullName evidence="9">Peptidase S54 rhomboid domain-containing protein</fullName>
    </recommendedName>
</protein>
<accession>A0A0A5HN52</accession>
<evidence type="ECO:0000256" key="5">
    <source>
        <dbReference type="ARBA" id="ARBA00022989"/>
    </source>
</evidence>
<dbReference type="STRING" id="1385511.GCA_000425225_01746"/>
<dbReference type="AlphaFoldDB" id="A0A0A5HN52"/>
<feature type="transmembrane region" description="Helical" evidence="8">
    <location>
        <begin position="266"/>
        <end position="284"/>
    </location>
</feature>
<proteinExistence type="inferred from homology"/>
<reference evidence="10 11" key="1">
    <citation type="submission" date="2013-08" db="EMBL/GenBank/DDBJ databases">
        <authorList>
            <person name="Huang J."/>
            <person name="Wang G."/>
        </authorList>
    </citation>
    <scope>NUCLEOTIDE SEQUENCE [LARGE SCALE GENOMIC DNA]</scope>
    <source>
        <strain evidence="10 11">BH030004</strain>
    </source>
</reference>
<dbReference type="eggNOG" id="COG0705">
    <property type="taxonomic scope" value="Bacteria"/>
</dbReference>
<feature type="domain" description="Peptidase S54 rhomboid" evidence="9">
    <location>
        <begin position="225"/>
        <end position="358"/>
    </location>
</feature>
<dbReference type="SUPFAM" id="SSF48452">
    <property type="entry name" value="TPR-like"/>
    <property type="match status" value="1"/>
</dbReference>